<evidence type="ECO:0000313" key="3">
    <source>
        <dbReference type="Proteomes" id="UP001497644"/>
    </source>
</evidence>
<gene>
    <name evidence="2" type="ORF">LPLAT_LOCUS1947</name>
</gene>
<evidence type="ECO:0000313" key="2">
    <source>
        <dbReference type="EMBL" id="CAL1671567.1"/>
    </source>
</evidence>
<reference evidence="2" key="1">
    <citation type="submission" date="2024-04" db="EMBL/GenBank/DDBJ databases">
        <authorList>
            <consortium name="Molecular Ecology Group"/>
        </authorList>
    </citation>
    <scope>NUCLEOTIDE SEQUENCE</scope>
</reference>
<evidence type="ECO:0000256" key="1">
    <source>
        <dbReference type="SAM" id="MobiDB-lite"/>
    </source>
</evidence>
<dbReference type="EMBL" id="CAXIPU020000023">
    <property type="protein sequence ID" value="CAL1671567.1"/>
    <property type="molecule type" value="Genomic_DNA"/>
</dbReference>
<evidence type="ECO:0008006" key="4">
    <source>
        <dbReference type="Google" id="ProtNLM"/>
    </source>
</evidence>
<dbReference type="Proteomes" id="UP001497644">
    <property type="component" value="Unassembled WGS sequence"/>
</dbReference>
<sequence>MDFRNMFVACRECDMFHWREHSHLCRVCRRAPVVGRELPTDPFWRACMAIFRRPETPYSLKVIFHINSSVREVREVVPFSRVEAWRIPFVTIERALAGRQLFPFYGEVPEALYVVMESVRLDPKVTPPGSPVSSPITPPSRAPIPRPGLRHG</sequence>
<feature type="region of interest" description="Disordered" evidence="1">
    <location>
        <begin position="126"/>
        <end position="152"/>
    </location>
</feature>
<name>A0AAV2MVH2_9HYME</name>
<organism evidence="2 3">
    <name type="scientific">Lasius platythorax</name>
    <dbReference type="NCBI Taxonomy" id="488582"/>
    <lineage>
        <taxon>Eukaryota</taxon>
        <taxon>Metazoa</taxon>
        <taxon>Ecdysozoa</taxon>
        <taxon>Arthropoda</taxon>
        <taxon>Hexapoda</taxon>
        <taxon>Insecta</taxon>
        <taxon>Pterygota</taxon>
        <taxon>Neoptera</taxon>
        <taxon>Endopterygota</taxon>
        <taxon>Hymenoptera</taxon>
        <taxon>Apocrita</taxon>
        <taxon>Aculeata</taxon>
        <taxon>Formicoidea</taxon>
        <taxon>Formicidae</taxon>
        <taxon>Formicinae</taxon>
        <taxon>Lasius</taxon>
        <taxon>Lasius</taxon>
    </lineage>
</organism>
<keyword evidence="3" id="KW-1185">Reference proteome</keyword>
<proteinExistence type="predicted"/>
<comment type="caution">
    <text evidence="2">The sequence shown here is derived from an EMBL/GenBank/DDBJ whole genome shotgun (WGS) entry which is preliminary data.</text>
</comment>
<accession>A0AAV2MVH2</accession>
<feature type="compositionally biased region" description="Pro residues" evidence="1">
    <location>
        <begin position="126"/>
        <end position="146"/>
    </location>
</feature>
<protein>
    <recommendedName>
        <fullName evidence="4">DUF35 domain-containing protein</fullName>
    </recommendedName>
</protein>
<dbReference type="AlphaFoldDB" id="A0AAV2MVH2"/>